<dbReference type="InterPro" id="IPR026455">
    <property type="entry name" value="GRASP_w_spasm"/>
</dbReference>
<dbReference type="RefSeq" id="WP_076503131.1">
    <property type="nucleotide sequence ID" value="NZ_FTOP01000030.1"/>
</dbReference>
<dbReference type="InterPro" id="IPR013651">
    <property type="entry name" value="ATP-grasp_RimK-type"/>
</dbReference>
<evidence type="ECO:0000259" key="1">
    <source>
        <dbReference type="Pfam" id="PF08443"/>
    </source>
</evidence>
<evidence type="ECO:0000313" key="3">
    <source>
        <dbReference type="Proteomes" id="UP000186026"/>
    </source>
</evidence>
<reference evidence="3" key="1">
    <citation type="submission" date="2017-01" db="EMBL/GenBank/DDBJ databases">
        <authorList>
            <person name="Varghese N."/>
            <person name="Submissions S."/>
        </authorList>
    </citation>
    <scope>NUCLEOTIDE SEQUENCE [LARGE SCALE GENOMIC DNA]</scope>
    <source>
        <strain evidence="3">DSM 46698</strain>
    </source>
</reference>
<sequence length="336" mass="40029">MIIIISHNYLDEPTNDVIEWLTYFKADFERINGDDFIDSSKVNINIQNNLVTIGTRKIYIDKINVAWYRRWNSPNFVEPIFKTINDNKLNEHQGFFISRYSKYLDHESISAYNFFFNVINKDKWIPYYKLSRGFLEKSEVLLEAKKCGLQIPETIVTNSRDELLKFIEKYKNVITKSIRDVDIVSYANYELDVYTKTIDIKTIKSLSKNFIPTLFQRQIIKEFEIRTFFIDDYFTSMAIFSQKDEKTRVDFRNYNLKKPNRFIPFNLPTNILVKIRKLVKKLELRTGSIDIIYSEIEKEYFFLEINPVGQLGMISQNCNIPLEKIIAERLIQLDRK</sequence>
<gene>
    <name evidence="2" type="ORF">SAMN05421761_1302</name>
</gene>
<dbReference type="Proteomes" id="UP000186026">
    <property type="component" value="Unassembled WGS sequence"/>
</dbReference>
<dbReference type="NCBIfam" id="TIGR04192">
    <property type="entry name" value="GRASP_w_spasm"/>
    <property type="match status" value="1"/>
</dbReference>
<dbReference type="EMBL" id="FTOP01000030">
    <property type="protein sequence ID" value="SIT17803.1"/>
    <property type="molecule type" value="Genomic_DNA"/>
</dbReference>
<evidence type="ECO:0000313" key="2">
    <source>
        <dbReference type="EMBL" id="SIT17803.1"/>
    </source>
</evidence>
<dbReference type="SUPFAM" id="SSF56059">
    <property type="entry name" value="Glutathione synthetase ATP-binding domain-like"/>
    <property type="match status" value="1"/>
</dbReference>
<dbReference type="OrthoDB" id="583309at2"/>
<name>A0A1N7Q4N4_9BACT</name>
<dbReference type="STRING" id="529505.SAMN05421761_1302"/>
<dbReference type="Pfam" id="PF08443">
    <property type="entry name" value="RimK"/>
    <property type="match status" value="1"/>
</dbReference>
<dbReference type="PANTHER" id="PTHR21621:SF0">
    <property type="entry name" value="BETA-CITRYLGLUTAMATE SYNTHASE B-RELATED"/>
    <property type="match status" value="1"/>
</dbReference>
<dbReference type="GO" id="GO:0016879">
    <property type="term" value="F:ligase activity, forming carbon-nitrogen bonds"/>
    <property type="evidence" value="ECO:0007669"/>
    <property type="project" value="TreeGrafter"/>
</dbReference>
<keyword evidence="3" id="KW-1185">Reference proteome</keyword>
<dbReference type="Gene3D" id="3.30.470.20">
    <property type="entry name" value="ATP-grasp fold, B domain"/>
    <property type="match status" value="1"/>
</dbReference>
<proteinExistence type="predicted"/>
<protein>
    <submittedName>
        <fullName evidence="2">ATP-GRASP peptide maturase, grasp-with-spasm system</fullName>
    </submittedName>
</protein>
<accession>A0A1N7Q4N4</accession>
<organism evidence="2 3">
    <name type="scientific">Belliella pelovolcani</name>
    <dbReference type="NCBI Taxonomy" id="529505"/>
    <lineage>
        <taxon>Bacteria</taxon>
        <taxon>Pseudomonadati</taxon>
        <taxon>Bacteroidota</taxon>
        <taxon>Cytophagia</taxon>
        <taxon>Cytophagales</taxon>
        <taxon>Cyclobacteriaceae</taxon>
        <taxon>Belliella</taxon>
    </lineage>
</organism>
<feature type="domain" description="ATP-grasp fold RimK-type" evidence="1">
    <location>
        <begin position="146"/>
        <end position="328"/>
    </location>
</feature>
<dbReference type="AlphaFoldDB" id="A0A1N7Q4N4"/>
<dbReference type="PANTHER" id="PTHR21621">
    <property type="entry name" value="RIBOSOMAL PROTEIN S6 MODIFICATION PROTEIN"/>
    <property type="match status" value="1"/>
</dbReference>
<dbReference type="GO" id="GO:0005737">
    <property type="term" value="C:cytoplasm"/>
    <property type="evidence" value="ECO:0007669"/>
    <property type="project" value="TreeGrafter"/>
</dbReference>